<evidence type="ECO:0000256" key="11">
    <source>
        <dbReference type="PROSITE-ProRule" id="PRU01203"/>
    </source>
</evidence>
<evidence type="ECO:0000256" key="8">
    <source>
        <dbReference type="ARBA" id="ARBA00023163"/>
    </source>
</evidence>
<dbReference type="SMART" id="SM00357">
    <property type="entry name" value="CSP"/>
    <property type="match status" value="1"/>
</dbReference>
<dbReference type="PROSITE" id="PS51856">
    <property type="entry name" value="RHO_RNA_BD"/>
    <property type="match status" value="1"/>
</dbReference>
<dbReference type="PANTHER" id="PTHR46425">
    <property type="entry name" value="TRANSCRIPTION TERMINATION FACTOR RHO"/>
    <property type="match status" value="1"/>
</dbReference>
<evidence type="ECO:0000256" key="9">
    <source>
        <dbReference type="HAMAP-Rule" id="MF_01884"/>
    </source>
</evidence>
<evidence type="ECO:0000256" key="7">
    <source>
        <dbReference type="ARBA" id="ARBA00023015"/>
    </source>
</evidence>
<keyword evidence="8 9" id="KW-0804">Transcription</keyword>
<dbReference type="GO" id="GO:0008186">
    <property type="term" value="F:ATP-dependent activity, acting on RNA"/>
    <property type="evidence" value="ECO:0007669"/>
    <property type="project" value="UniProtKB-UniRule"/>
</dbReference>
<dbReference type="Gene3D" id="1.10.720.10">
    <property type="match status" value="1"/>
</dbReference>
<dbReference type="NCBIfam" id="TIGR00767">
    <property type="entry name" value="rho"/>
    <property type="match status" value="1"/>
</dbReference>
<dbReference type="InterPro" id="IPR027417">
    <property type="entry name" value="P-loop_NTPase"/>
</dbReference>
<dbReference type="AlphaFoldDB" id="A0A087LZU2"/>
<comment type="similarity">
    <text evidence="9 11">Belongs to the Rho family.</text>
</comment>
<evidence type="ECO:0000313" key="14">
    <source>
        <dbReference type="Proteomes" id="UP000028981"/>
    </source>
</evidence>
<dbReference type="InterPro" id="IPR036269">
    <property type="entry name" value="Rho_N_sf"/>
</dbReference>
<dbReference type="SUPFAM" id="SSF52540">
    <property type="entry name" value="P-loop containing nucleoside triphosphate hydrolases"/>
    <property type="match status" value="1"/>
</dbReference>
<keyword evidence="6 9" id="KW-0694">RNA-binding</keyword>
<dbReference type="OrthoDB" id="9805197at2"/>
<keyword evidence="2 9" id="KW-0547">Nucleotide-binding</keyword>
<evidence type="ECO:0000256" key="1">
    <source>
        <dbReference type="ARBA" id="ARBA00022472"/>
    </source>
</evidence>
<keyword evidence="5 9" id="KW-0067">ATP-binding</keyword>
<dbReference type="GO" id="GO:0004386">
    <property type="term" value="F:helicase activity"/>
    <property type="evidence" value="ECO:0007669"/>
    <property type="project" value="UniProtKB-UniRule"/>
</dbReference>
<dbReference type="EC" id="3.6.4.-" evidence="9 10"/>
<dbReference type="GO" id="GO:0005829">
    <property type="term" value="C:cytosol"/>
    <property type="evidence" value="ECO:0007669"/>
    <property type="project" value="UniProtKB-ARBA"/>
</dbReference>
<dbReference type="InterPro" id="IPR011129">
    <property type="entry name" value="CSD"/>
</dbReference>
<comment type="caution">
    <text evidence="13">The sequence shown here is derived from an EMBL/GenBank/DDBJ whole genome shotgun (WGS) entry which is preliminary data.</text>
</comment>
<dbReference type="GO" id="GO:0006353">
    <property type="term" value="P:DNA-templated transcription termination"/>
    <property type="evidence" value="ECO:0007669"/>
    <property type="project" value="UniProtKB-UniRule"/>
</dbReference>
<dbReference type="InterPro" id="IPR004665">
    <property type="entry name" value="Term_rho"/>
</dbReference>
<dbReference type="InterPro" id="IPR011113">
    <property type="entry name" value="Rho_RNA-bd"/>
</dbReference>
<dbReference type="Pfam" id="PF07498">
    <property type="entry name" value="Rho_N"/>
    <property type="match status" value="1"/>
</dbReference>
<evidence type="ECO:0000256" key="2">
    <source>
        <dbReference type="ARBA" id="ARBA00022741"/>
    </source>
</evidence>
<proteinExistence type="inferred from homology"/>
<reference evidence="13 14" key="1">
    <citation type="submission" date="2014-08" db="EMBL/GenBank/DDBJ databases">
        <authorList>
            <person name="Hassan Y.I."/>
            <person name="Lepp D."/>
            <person name="Zhou T."/>
        </authorList>
    </citation>
    <scope>NUCLEOTIDE SEQUENCE [LARGE SCALE GENOMIC DNA]</scope>
    <source>
        <strain evidence="13 14">IFO13584</strain>
    </source>
</reference>
<dbReference type="Gene3D" id="2.40.50.140">
    <property type="entry name" value="Nucleic acid-binding proteins"/>
    <property type="match status" value="1"/>
</dbReference>
<dbReference type="EMBL" id="JQGC01000015">
    <property type="protein sequence ID" value="KFL30145.1"/>
    <property type="molecule type" value="Genomic_DNA"/>
</dbReference>
<evidence type="ECO:0000256" key="6">
    <source>
        <dbReference type="ARBA" id="ARBA00022884"/>
    </source>
</evidence>
<dbReference type="NCBIfam" id="NF006886">
    <property type="entry name" value="PRK09376.1"/>
    <property type="match status" value="1"/>
</dbReference>
<dbReference type="PANTHER" id="PTHR46425:SF1">
    <property type="entry name" value="TRANSCRIPTION TERMINATION FACTOR RHO"/>
    <property type="match status" value="1"/>
</dbReference>
<dbReference type="SMART" id="SM00382">
    <property type="entry name" value="AAA"/>
    <property type="match status" value="1"/>
</dbReference>
<dbReference type="GO" id="GO:0016787">
    <property type="term" value="F:hydrolase activity"/>
    <property type="evidence" value="ECO:0007669"/>
    <property type="project" value="UniProtKB-KW"/>
</dbReference>
<dbReference type="InterPro" id="IPR000194">
    <property type="entry name" value="ATPase_F1/V1/A1_a/bsu_nucl-bd"/>
</dbReference>
<dbReference type="Pfam" id="PF00006">
    <property type="entry name" value="ATP-synt_ab"/>
    <property type="match status" value="1"/>
</dbReference>
<keyword evidence="4 9" id="KW-0347">Helicase</keyword>
<evidence type="ECO:0000256" key="3">
    <source>
        <dbReference type="ARBA" id="ARBA00022801"/>
    </source>
</evidence>
<evidence type="ECO:0000259" key="12">
    <source>
        <dbReference type="PROSITE" id="PS51856"/>
    </source>
</evidence>
<feature type="binding site" evidence="9">
    <location>
        <position position="215"/>
    </location>
    <ligand>
        <name>ATP</name>
        <dbReference type="ChEBI" id="CHEBI:30616"/>
    </ligand>
</feature>
<keyword evidence="14" id="KW-1185">Reference proteome</keyword>
<dbReference type="InterPro" id="IPR041703">
    <property type="entry name" value="Rho_factor_ATP-bd"/>
</dbReference>
<evidence type="ECO:0000256" key="5">
    <source>
        <dbReference type="ARBA" id="ARBA00022840"/>
    </source>
</evidence>
<feature type="domain" description="Rho RNA-BD" evidence="12">
    <location>
        <begin position="51"/>
        <end position="126"/>
    </location>
</feature>
<dbReference type="CDD" id="cd01128">
    <property type="entry name" value="rho_factor_C"/>
    <property type="match status" value="1"/>
</dbReference>
<dbReference type="InterPro" id="IPR012340">
    <property type="entry name" value="NA-bd_OB-fold"/>
</dbReference>
<comment type="caution">
    <text evidence="9">Lacks conserved residue(s) required for the propagation of feature annotation.</text>
</comment>
<evidence type="ECO:0000313" key="13">
    <source>
        <dbReference type="EMBL" id="KFL30145.1"/>
    </source>
</evidence>
<dbReference type="CDD" id="cd04459">
    <property type="entry name" value="Rho_CSD"/>
    <property type="match status" value="1"/>
</dbReference>
<dbReference type="InterPro" id="IPR003593">
    <property type="entry name" value="AAA+_ATPase"/>
</dbReference>
<dbReference type="HAMAP" id="MF_01884">
    <property type="entry name" value="Rho"/>
    <property type="match status" value="1"/>
</dbReference>
<comment type="subunit">
    <text evidence="9">Homohexamer. The homohexamer assembles into an open ring structure.</text>
</comment>
<keyword evidence="3 9" id="KW-0378">Hydrolase</keyword>
<name>A0A087LZU2_9HYPH</name>
<dbReference type="FunFam" id="3.40.50.300:FF:000072">
    <property type="entry name" value="Transcription termination factor Rho"/>
    <property type="match status" value="1"/>
</dbReference>
<dbReference type="GO" id="GO:0003723">
    <property type="term" value="F:RNA binding"/>
    <property type="evidence" value="ECO:0007669"/>
    <property type="project" value="UniProtKB-UniRule"/>
</dbReference>
<dbReference type="GO" id="GO:0005524">
    <property type="term" value="F:ATP binding"/>
    <property type="evidence" value="ECO:0007669"/>
    <property type="project" value="UniProtKB-UniRule"/>
</dbReference>
<dbReference type="SUPFAM" id="SSF50249">
    <property type="entry name" value="Nucleic acid-binding proteins"/>
    <property type="match status" value="1"/>
</dbReference>
<keyword evidence="7 9" id="KW-0805">Transcription regulation</keyword>
<dbReference type="Gene3D" id="3.40.50.300">
    <property type="entry name" value="P-loop containing nucleotide triphosphate hydrolases"/>
    <property type="match status" value="1"/>
</dbReference>
<gene>
    <name evidence="9" type="primary">rho</name>
    <name evidence="13" type="ORF">JP75_16245</name>
</gene>
<sequence length="421" mass="47153">MQNIKLSELKAKSPAELLAFAEELEVENASTMRKQELMFAILKELASQDIDIVGEGVVEVLPDGFGFLRSPDANYLPGPDDIYVSPSQIRRFGLRTGDTVEGEIRSPKEGERYFALLKVNTINFEDPEAVRHKVNFDNLTPLYPEERLRMELPDPTLKDRSARLLDLVAPLGKGQRALIVAPPRTGKTVLLQNIAQSIATNHPECYLIVLLIDERPEEVTDMQRSVRGEVISSTFDEPASRHVQVAEMVIEKAKRLVEHKRDVVILLDSITRLGRAYNTVVPSSGKVLTGGVDANALQRPKRFFGAARNIEDGGSLTIISTALIDTGSRMDEVIFEEFKGTGNSEIILDRKVADKRIFPALDITKSGTRKEELLVEPDILKKMYVLRRILNPMGTIDAMEFLMDKVRQTKTNSDFFDSMNT</sequence>
<feature type="binding site" evidence="9">
    <location>
        <begin position="172"/>
        <end position="177"/>
    </location>
    <ligand>
        <name>ATP</name>
        <dbReference type="ChEBI" id="CHEBI:30616"/>
    </ligand>
</feature>
<dbReference type="STRING" id="46914.JP75_16245"/>
<feature type="binding site" evidence="9">
    <location>
        <begin position="184"/>
        <end position="189"/>
    </location>
    <ligand>
        <name>ATP</name>
        <dbReference type="ChEBI" id="CHEBI:30616"/>
    </ligand>
</feature>
<dbReference type="Proteomes" id="UP000028981">
    <property type="component" value="Unassembled WGS sequence"/>
</dbReference>
<comment type="function">
    <text evidence="9">Facilitates transcription termination by a mechanism that involves Rho binding to the nascent RNA, activation of Rho's RNA-dependent ATPase activity, and release of the mRNA from the DNA template.</text>
</comment>
<dbReference type="SUPFAM" id="SSF68912">
    <property type="entry name" value="Rho N-terminal domain-like"/>
    <property type="match status" value="1"/>
</dbReference>
<dbReference type="RefSeq" id="WP_035084758.1">
    <property type="nucleotide sequence ID" value="NZ_JQGC01000015.1"/>
</dbReference>
<evidence type="ECO:0000256" key="10">
    <source>
        <dbReference type="NCBIfam" id="TIGR00767"/>
    </source>
</evidence>
<accession>A0A087LZU2</accession>
<evidence type="ECO:0000256" key="4">
    <source>
        <dbReference type="ARBA" id="ARBA00022806"/>
    </source>
</evidence>
<keyword evidence="1 9" id="KW-0806">Transcription termination</keyword>
<organism evidence="13 14">
    <name type="scientific">Devosia riboflavina</name>
    <dbReference type="NCBI Taxonomy" id="46914"/>
    <lineage>
        <taxon>Bacteria</taxon>
        <taxon>Pseudomonadati</taxon>
        <taxon>Pseudomonadota</taxon>
        <taxon>Alphaproteobacteria</taxon>
        <taxon>Hyphomicrobiales</taxon>
        <taxon>Devosiaceae</taxon>
        <taxon>Devosia</taxon>
    </lineage>
</organism>
<dbReference type="Pfam" id="PF07497">
    <property type="entry name" value="Rho_RNA_bind"/>
    <property type="match status" value="1"/>
</dbReference>
<protein>
    <recommendedName>
        <fullName evidence="9 10">Transcription termination factor Rho</fullName>
        <ecNumber evidence="9 10">3.6.4.-</ecNumber>
    </recommendedName>
    <alternativeName>
        <fullName evidence="9">ATP-dependent helicase Rho</fullName>
    </alternativeName>
</protein>
<dbReference type="SMART" id="SM00959">
    <property type="entry name" value="Rho_N"/>
    <property type="match status" value="1"/>
</dbReference>
<dbReference type="InterPro" id="IPR011112">
    <property type="entry name" value="Rho-like_N"/>
</dbReference>